<dbReference type="EMBL" id="JARK01001340">
    <property type="protein sequence ID" value="EYC30837.1"/>
    <property type="molecule type" value="Genomic_DNA"/>
</dbReference>
<evidence type="ECO:0000313" key="2">
    <source>
        <dbReference type="Proteomes" id="UP000024635"/>
    </source>
</evidence>
<organism evidence="1 2">
    <name type="scientific">Ancylostoma ceylanicum</name>
    <dbReference type="NCBI Taxonomy" id="53326"/>
    <lineage>
        <taxon>Eukaryota</taxon>
        <taxon>Metazoa</taxon>
        <taxon>Ecdysozoa</taxon>
        <taxon>Nematoda</taxon>
        <taxon>Chromadorea</taxon>
        <taxon>Rhabditida</taxon>
        <taxon>Rhabditina</taxon>
        <taxon>Rhabditomorpha</taxon>
        <taxon>Strongyloidea</taxon>
        <taxon>Ancylostomatidae</taxon>
        <taxon>Ancylostomatinae</taxon>
        <taxon>Ancylostoma</taxon>
    </lineage>
</organism>
<accession>A0A016VUW2</accession>
<proteinExistence type="predicted"/>
<keyword evidence="2" id="KW-1185">Reference proteome</keyword>
<reference evidence="2" key="1">
    <citation type="journal article" date="2015" name="Nat. Genet.">
        <title>The genome and transcriptome of the zoonotic hookworm Ancylostoma ceylanicum identify infection-specific gene families.</title>
        <authorList>
            <person name="Schwarz E.M."/>
            <person name="Hu Y."/>
            <person name="Antoshechkin I."/>
            <person name="Miller M.M."/>
            <person name="Sternberg P.W."/>
            <person name="Aroian R.V."/>
        </authorList>
    </citation>
    <scope>NUCLEOTIDE SEQUENCE</scope>
    <source>
        <strain evidence="2">HY135</strain>
    </source>
</reference>
<evidence type="ECO:0000313" key="1">
    <source>
        <dbReference type="EMBL" id="EYC30837.1"/>
    </source>
</evidence>
<protein>
    <submittedName>
        <fullName evidence="1">Uncharacterized protein</fullName>
    </submittedName>
</protein>
<name>A0A016VUW2_9BILA</name>
<gene>
    <name evidence="1" type="primary">Acey_s0004.g1800</name>
    <name evidence="1" type="ORF">Y032_0004g1800</name>
</gene>
<dbReference type="AlphaFoldDB" id="A0A016VUW2"/>
<comment type="caution">
    <text evidence="1">The sequence shown here is derived from an EMBL/GenBank/DDBJ whole genome shotgun (WGS) entry which is preliminary data.</text>
</comment>
<dbReference type="Proteomes" id="UP000024635">
    <property type="component" value="Unassembled WGS sequence"/>
</dbReference>
<sequence>MMKDMASHNQSLMQLTIRRARLRSRSARLCTVPVKKIDKLRVQLFSVAAGPTRPSHLEHALSASIAQVPPRWCGHASIFLRFQNESYVSRRLLTFIDEAIELFWVTTKCHLIFPAQIELPKFCS</sequence>